<name>A0ABS3FYE5_9CYAN</name>
<dbReference type="EMBL" id="JAFLQW010000648">
    <property type="protein sequence ID" value="MBO0352159.1"/>
    <property type="molecule type" value="Genomic_DNA"/>
</dbReference>
<evidence type="ECO:0000313" key="2">
    <source>
        <dbReference type="Proteomes" id="UP000664844"/>
    </source>
</evidence>
<reference evidence="1 2" key="1">
    <citation type="submission" date="2021-03" db="EMBL/GenBank/DDBJ databases">
        <title>Metabolic Capacity of the Antarctic Cyanobacterium Phormidium pseudopriestleyi that Sustains Oxygenic Photosynthesis in the Presence of Hydrogen Sulfide.</title>
        <authorList>
            <person name="Lumian J.E."/>
            <person name="Jungblut A.D."/>
            <person name="Dillon M.L."/>
            <person name="Hawes I."/>
            <person name="Doran P.T."/>
            <person name="Mackey T.J."/>
            <person name="Dick G.J."/>
            <person name="Grettenberger C.L."/>
            <person name="Sumner D.Y."/>
        </authorList>
    </citation>
    <scope>NUCLEOTIDE SEQUENCE [LARGE SCALE GENOMIC DNA]</scope>
    <source>
        <strain evidence="1 2">FRX01</strain>
    </source>
</reference>
<accession>A0ABS3FYE5</accession>
<proteinExistence type="predicted"/>
<evidence type="ECO:0008006" key="3">
    <source>
        <dbReference type="Google" id="ProtNLM"/>
    </source>
</evidence>
<dbReference type="RefSeq" id="WP_207090576.1">
    <property type="nucleotide sequence ID" value="NZ_JAFLQW010000648.1"/>
</dbReference>
<dbReference type="InterPro" id="IPR011009">
    <property type="entry name" value="Kinase-like_dom_sf"/>
</dbReference>
<protein>
    <recommendedName>
        <fullName evidence="3">Protein kinase domain-containing protein</fullName>
    </recommendedName>
</protein>
<keyword evidence="2" id="KW-1185">Reference proteome</keyword>
<dbReference type="Proteomes" id="UP000664844">
    <property type="component" value="Unassembled WGS sequence"/>
</dbReference>
<comment type="caution">
    <text evidence="1">The sequence shown here is derived from an EMBL/GenBank/DDBJ whole genome shotgun (WGS) entry which is preliminary data.</text>
</comment>
<gene>
    <name evidence="1" type="ORF">J0895_24365</name>
</gene>
<sequence length="179" mass="20064">MSLKESSISHETLGYSLYCTDILPAIACGICSELYQIFAGHRGLMIAISDISLTQKLYESSNSEVYRGDLQASGQPVIVKSLINAYSSPERLGWFWREYEVTRSLNLPGIPQVYEFSNEGNSPFFLLEDFGAESLNRLKIAEKMELLDFLNLAIAITEIISQIHEKISFIKTLTPVTLS</sequence>
<dbReference type="Gene3D" id="1.10.510.10">
    <property type="entry name" value="Transferase(Phosphotransferase) domain 1"/>
    <property type="match status" value="1"/>
</dbReference>
<organism evidence="1 2">
    <name type="scientific">Phormidium pseudopriestleyi FRX01</name>
    <dbReference type="NCBI Taxonomy" id="1759528"/>
    <lineage>
        <taxon>Bacteria</taxon>
        <taxon>Bacillati</taxon>
        <taxon>Cyanobacteriota</taxon>
        <taxon>Cyanophyceae</taxon>
        <taxon>Oscillatoriophycideae</taxon>
        <taxon>Oscillatoriales</taxon>
        <taxon>Oscillatoriaceae</taxon>
        <taxon>Phormidium</taxon>
    </lineage>
</organism>
<evidence type="ECO:0000313" key="1">
    <source>
        <dbReference type="EMBL" id="MBO0352159.1"/>
    </source>
</evidence>
<dbReference type="Gene3D" id="3.30.200.20">
    <property type="entry name" value="Phosphorylase Kinase, domain 1"/>
    <property type="match status" value="1"/>
</dbReference>
<dbReference type="SUPFAM" id="SSF56112">
    <property type="entry name" value="Protein kinase-like (PK-like)"/>
    <property type="match status" value="1"/>
</dbReference>